<comment type="caution">
    <text evidence="2">The sequence shown here is derived from an EMBL/GenBank/DDBJ whole genome shotgun (WGS) entry which is preliminary data.</text>
</comment>
<dbReference type="Proteomes" id="UP000316801">
    <property type="component" value="Unassembled WGS sequence"/>
</dbReference>
<protein>
    <submittedName>
        <fullName evidence="2">GNAT family N-acetyltransferase</fullName>
    </submittedName>
</protein>
<keyword evidence="3" id="KW-1185">Reference proteome</keyword>
<dbReference type="CDD" id="cd04301">
    <property type="entry name" value="NAT_SF"/>
    <property type="match status" value="1"/>
</dbReference>
<dbReference type="Gene3D" id="3.40.630.30">
    <property type="match status" value="1"/>
</dbReference>
<dbReference type="InterPro" id="IPR052523">
    <property type="entry name" value="Trichothecene_AcTrans"/>
</dbReference>
<reference evidence="2 3" key="1">
    <citation type="submission" date="2019-07" db="EMBL/GenBank/DDBJ databases">
        <title>Ln-dependent methylotrophs.</title>
        <authorList>
            <person name="Tani A."/>
        </authorList>
    </citation>
    <scope>NUCLEOTIDE SEQUENCE [LARGE SCALE GENOMIC DNA]</scope>
    <source>
        <strain evidence="2 3">SM12</strain>
    </source>
</reference>
<dbReference type="EMBL" id="VJMG01000037">
    <property type="protein sequence ID" value="TRL37889.1"/>
    <property type="molecule type" value="Genomic_DNA"/>
</dbReference>
<accession>A0A549T7N7</accession>
<keyword evidence="2" id="KW-0808">Transferase</keyword>
<dbReference type="GO" id="GO:0016747">
    <property type="term" value="F:acyltransferase activity, transferring groups other than amino-acyl groups"/>
    <property type="evidence" value="ECO:0007669"/>
    <property type="project" value="InterPro"/>
</dbReference>
<dbReference type="Pfam" id="PF13527">
    <property type="entry name" value="Acetyltransf_9"/>
    <property type="match status" value="1"/>
</dbReference>
<sequence>MELRRIGRHDRDWHDRFFGHLKAIFGLGNFAGWERLGGWSDNYDVLALTEGEEICATVGVTRMEGWLDKRQPMPLRQLGAVATRPQDRGRGLARRLLEHVLVEADREGAPVLLFANPSVVDFYPRFGFRRLIPDRLFLDLPPGGKAQGAIGRRLDPETPQDRALLATWCDRALVHGGVLSARPDASVLLWHLMNTDVTAHELPEGGGLAFVERTEDGLMLCDWLSRDGQPDFSLIELLAGPQGGRVALGFVPGDVSLLSGLRRTPWPEACMFWRGPVLPQGILHFPALMMT</sequence>
<dbReference type="InterPro" id="IPR016181">
    <property type="entry name" value="Acyl_CoA_acyltransferase"/>
</dbReference>
<feature type="domain" description="N-acetyltransferase" evidence="1">
    <location>
        <begin position="1"/>
        <end position="157"/>
    </location>
</feature>
<evidence type="ECO:0000313" key="3">
    <source>
        <dbReference type="Proteomes" id="UP000316801"/>
    </source>
</evidence>
<dbReference type="AlphaFoldDB" id="A0A549T7N7"/>
<dbReference type="RefSeq" id="WP_143125839.1">
    <property type="nucleotide sequence ID" value="NZ_VJMG01000037.1"/>
</dbReference>
<organism evidence="2 3">
    <name type="scientific">Rhizobium straminoryzae</name>
    <dbReference type="NCBI Taxonomy" id="1387186"/>
    <lineage>
        <taxon>Bacteria</taxon>
        <taxon>Pseudomonadati</taxon>
        <taxon>Pseudomonadota</taxon>
        <taxon>Alphaproteobacteria</taxon>
        <taxon>Hyphomicrobiales</taxon>
        <taxon>Rhizobiaceae</taxon>
        <taxon>Rhizobium/Agrobacterium group</taxon>
        <taxon>Rhizobium</taxon>
    </lineage>
</organism>
<gene>
    <name evidence="2" type="ORF">FNA46_14035</name>
</gene>
<dbReference type="SUPFAM" id="SSF55729">
    <property type="entry name" value="Acyl-CoA N-acyltransferases (Nat)"/>
    <property type="match status" value="1"/>
</dbReference>
<dbReference type="PANTHER" id="PTHR42791:SF1">
    <property type="entry name" value="N-ACETYLTRANSFERASE DOMAIN-CONTAINING PROTEIN"/>
    <property type="match status" value="1"/>
</dbReference>
<dbReference type="InterPro" id="IPR000182">
    <property type="entry name" value="GNAT_dom"/>
</dbReference>
<dbReference type="PANTHER" id="PTHR42791">
    <property type="entry name" value="GNAT FAMILY ACETYLTRANSFERASE"/>
    <property type="match status" value="1"/>
</dbReference>
<dbReference type="PROSITE" id="PS51186">
    <property type="entry name" value="GNAT"/>
    <property type="match status" value="1"/>
</dbReference>
<name>A0A549T7N7_9HYPH</name>
<evidence type="ECO:0000259" key="1">
    <source>
        <dbReference type="PROSITE" id="PS51186"/>
    </source>
</evidence>
<proteinExistence type="predicted"/>
<evidence type="ECO:0000313" key="2">
    <source>
        <dbReference type="EMBL" id="TRL37889.1"/>
    </source>
</evidence>